<dbReference type="EMBL" id="BGPR01000245">
    <property type="protein sequence ID" value="GBM07657.1"/>
    <property type="molecule type" value="Genomic_DNA"/>
</dbReference>
<gene>
    <name evidence="1" type="ORF">AVEN_228158_1</name>
</gene>
<protein>
    <submittedName>
        <fullName evidence="1">Uncharacterized protein</fullName>
    </submittedName>
</protein>
<proteinExistence type="predicted"/>
<sequence>MWMRSRRISKRVLAPGRGYSNGGMSPSSINSMFLLKEGSGRDQRWLLGLRPQCSSTIAAYRAIAVAVIQFYPDVTVGGVTQFSYYTS</sequence>
<evidence type="ECO:0000313" key="2">
    <source>
        <dbReference type="Proteomes" id="UP000499080"/>
    </source>
</evidence>
<name>A0A4Y2CV13_ARAVE</name>
<dbReference type="AlphaFoldDB" id="A0A4Y2CV13"/>
<organism evidence="1 2">
    <name type="scientific">Araneus ventricosus</name>
    <name type="common">Orbweaver spider</name>
    <name type="synonym">Epeira ventricosa</name>
    <dbReference type="NCBI Taxonomy" id="182803"/>
    <lineage>
        <taxon>Eukaryota</taxon>
        <taxon>Metazoa</taxon>
        <taxon>Ecdysozoa</taxon>
        <taxon>Arthropoda</taxon>
        <taxon>Chelicerata</taxon>
        <taxon>Arachnida</taxon>
        <taxon>Araneae</taxon>
        <taxon>Araneomorphae</taxon>
        <taxon>Entelegynae</taxon>
        <taxon>Araneoidea</taxon>
        <taxon>Araneidae</taxon>
        <taxon>Araneus</taxon>
    </lineage>
</organism>
<keyword evidence="2" id="KW-1185">Reference proteome</keyword>
<reference evidence="1 2" key="1">
    <citation type="journal article" date="2019" name="Sci. Rep.">
        <title>Orb-weaving spider Araneus ventricosus genome elucidates the spidroin gene catalogue.</title>
        <authorList>
            <person name="Kono N."/>
            <person name="Nakamura H."/>
            <person name="Ohtoshi R."/>
            <person name="Moran D.A.P."/>
            <person name="Shinohara A."/>
            <person name="Yoshida Y."/>
            <person name="Fujiwara M."/>
            <person name="Mori M."/>
            <person name="Tomita M."/>
            <person name="Arakawa K."/>
        </authorList>
    </citation>
    <scope>NUCLEOTIDE SEQUENCE [LARGE SCALE GENOMIC DNA]</scope>
</reference>
<evidence type="ECO:0000313" key="1">
    <source>
        <dbReference type="EMBL" id="GBM07657.1"/>
    </source>
</evidence>
<dbReference type="Proteomes" id="UP000499080">
    <property type="component" value="Unassembled WGS sequence"/>
</dbReference>
<comment type="caution">
    <text evidence="1">The sequence shown here is derived from an EMBL/GenBank/DDBJ whole genome shotgun (WGS) entry which is preliminary data.</text>
</comment>
<accession>A0A4Y2CV13</accession>